<dbReference type="KEGG" id="ehx:EMIHUDRAFT_198956"/>
<dbReference type="EnsemblProtists" id="EOD05307">
    <property type="protein sequence ID" value="EOD05307"/>
    <property type="gene ID" value="EMIHUDRAFT_198956"/>
</dbReference>
<sequence length="324" mass="35974">MAGCGEKREIALSWLERLTNASMPKAHPPPRTPPTPLSTRNGDAESSQGSFQSRLQAGSESPATTAAASHTCRSATTECVPSETSTLRLTTSGVERSLGARLERRAHERQLKRHVLAQRLRQSRSWRGRGTMPWRALLNGKRLRTAAALAHRRERLCGAAFGGWLLLVSRAAAARGCKEGVLRICALRLRCRHTQRRGLIRMREMAAVHAERAAGALRAVRAGWLRRILAGWALVARAARDQQAAELLRRELEVVEALRRLHLRVAIAAWVARGERRRLRRAARAYKQQLLSRVDAWLEGMDASANTQGRQGSGRLLPRVPPLP</sequence>
<feature type="compositionally biased region" description="Pro residues" evidence="1">
    <location>
        <begin position="26"/>
        <end position="36"/>
    </location>
</feature>
<feature type="compositionally biased region" description="Polar residues" evidence="1">
    <location>
        <begin position="37"/>
        <end position="70"/>
    </location>
</feature>
<dbReference type="Proteomes" id="UP000013827">
    <property type="component" value="Unassembled WGS sequence"/>
</dbReference>
<dbReference type="RefSeq" id="XP_005757736.1">
    <property type="nucleotide sequence ID" value="XM_005757679.1"/>
</dbReference>
<reference evidence="3" key="1">
    <citation type="journal article" date="2013" name="Nature">
        <title>Pan genome of the phytoplankton Emiliania underpins its global distribution.</title>
        <authorList>
            <person name="Read B.A."/>
            <person name="Kegel J."/>
            <person name="Klute M.J."/>
            <person name="Kuo A."/>
            <person name="Lefebvre S.C."/>
            <person name="Maumus F."/>
            <person name="Mayer C."/>
            <person name="Miller J."/>
            <person name="Monier A."/>
            <person name="Salamov A."/>
            <person name="Young J."/>
            <person name="Aguilar M."/>
            <person name="Claverie J.M."/>
            <person name="Frickenhaus S."/>
            <person name="Gonzalez K."/>
            <person name="Herman E.K."/>
            <person name="Lin Y.C."/>
            <person name="Napier J."/>
            <person name="Ogata H."/>
            <person name="Sarno A.F."/>
            <person name="Shmutz J."/>
            <person name="Schroeder D."/>
            <person name="de Vargas C."/>
            <person name="Verret F."/>
            <person name="von Dassow P."/>
            <person name="Valentin K."/>
            <person name="Van de Peer Y."/>
            <person name="Wheeler G."/>
            <person name="Dacks J.B."/>
            <person name="Delwiche C.F."/>
            <person name="Dyhrman S.T."/>
            <person name="Glockner G."/>
            <person name="John U."/>
            <person name="Richards T."/>
            <person name="Worden A.Z."/>
            <person name="Zhang X."/>
            <person name="Grigoriev I.V."/>
            <person name="Allen A.E."/>
            <person name="Bidle K."/>
            <person name="Borodovsky M."/>
            <person name="Bowler C."/>
            <person name="Brownlee C."/>
            <person name="Cock J.M."/>
            <person name="Elias M."/>
            <person name="Gladyshev V.N."/>
            <person name="Groth M."/>
            <person name="Guda C."/>
            <person name="Hadaegh A."/>
            <person name="Iglesias-Rodriguez M.D."/>
            <person name="Jenkins J."/>
            <person name="Jones B.M."/>
            <person name="Lawson T."/>
            <person name="Leese F."/>
            <person name="Lindquist E."/>
            <person name="Lobanov A."/>
            <person name="Lomsadze A."/>
            <person name="Malik S.B."/>
            <person name="Marsh M.E."/>
            <person name="Mackinder L."/>
            <person name="Mock T."/>
            <person name="Mueller-Roeber B."/>
            <person name="Pagarete A."/>
            <person name="Parker M."/>
            <person name="Probert I."/>
            <person name="Quesneville H."/>
            <person name="Raines C."/>
            <person name="Rensing S.A."/>
            <person name="Riano-Pachon D.M."/>
            <person name="Richier S."/>
            <person name="Rokitta S."/>
            <person name="Shiraiwa Y."/>
            <person name="Soanes D.M."/>
            <person name="van der Giezen M."/>
            <person name="Wahlund T.M."/>
            <person name="Williams B."/>
            <person name="Wilson W."/>
            <person name="Wolfe G."/>
            <person name="Wurch L.L."/>
        </authorList>
    </citation>
    <scope>NUCLEOTIDE SEQUENCE</scope>
</reference>
<dbReference type="AlphaFoldDB" id="A0A0D3I222"/>
<evidence type="ECO:0008006" key="4">
    <source>
        <dbReference type="Google" id="ProtNLM"/>
    </source>
</evidence>
<feature type="region of interest" description="Disordered" evidence="1">
    <location>
        <begin position="305"/>
        <end position="324"/>
    </location>
</feature>
<accession>A0A0D3I222</accession>
<dbReference type="GeneID" id="17251651"/>
<proteinExistence type="predicted"/>
<evidence type="ECO:0000256" key="1">
    <source>
        <dbReference type="SAM" id="MobiDB-lite"/>
    </source>
</evidence>
<feature type="region of interest" description="Disordered" evidence="1">
    <location>
        <begin position="17"/>
        <end position="70"/>
    </location>
</feature>
<evidence type="ECO:0000313" key="3">
    <source>
        <dbReference type="Proteomes" id="UP000013827"/>
    </source>
</evidence>
<name>A0A0D3I222_EMIH1</name>
<organism evidence="2 3">
    <name type="scientific">Emiliania huxleyi (strain CCMP1516)</name>
    <dbReference type="NCBI Taxonomy" id="280463"/>
    <lineage>
        <taxon>Eukaryota</taxon>
        <taxon>Haptista</taxon>
        <taxon>Haptophyta</taxon>
        <taxon>Prymnesiophyceae</taxon>
        <taxon>Isochrysidales</taxon>
        <taxon>Noelaerhabdaceae</taxon>
        <taxon>Emiliania</taxon>
    </lineage>
</organism>
<reference evidence="2" key="2">
    <citation type="submission" date="2024-10" db="UniProtKB">
        <authorList>
            <consortium name="EnsemblProtists"/>
        </authorList>
    </citation>
    <scope>IDENTIFICATION</scope>
</reference>
<keyword evidence="3" id="KW-1185">Reference proteome</keyword>
<protein>
    <recommendedName>
        <fullName evidence="4">Sfi1 spindle body domain-containing protein</fullName>
    </recommendedName>
</protein>
<dbReference type="PaxDb" id="2903-EOD05307"/>
<evidence type="ECO:0000313" key="2">
    <source>
        <dbReference type="EnsemblProtists" id="EOD05307"/>
    </source>
</evidence>
<dbReference type="HOGENOM" id="CLU_859030_0_0_1"/>